<dbReference type="EC" id="2.1.1.319" evidence="1"/>
<evidence type="ECO:0000256" key="4">
    <source>
        <dbReference type="ARBA" id="ARBA00022691"/>
    </source>
</evidence>
<dbReference type="Gene3D" id="2.70.160.11">
    <property type="entry name" value="Hnrnp arginine n-methyltransferase1"/>
    <property type="match status" value="1"/>
</dbReference>
<accession>A0A7S1XT92</accession>
<dbReference type="InterPro" id="IPR025799">
    <property type="entry name" value="Arg_MeTrfase"/>
</dbReference>
<dbReference type="FunFam" id="3.40.50.150:FF:000003">
    <property type="entry name" value="Blast:Protein arginine N-methyltransferase 1"/>
    <property type="match status" value="1"/>
</dbReference>
<feature type="domain" description="Protein arginine N-methyltransferase" evidence="7">
    <location>
        <begin position="114"/>
        <end position="312"/>
    </location>
</feature>
<name>A0A7S1XT92_9STRA</name>
<dbReference type="Pfam" id="PF06325">
    <property type="entry name" value="PrmA"/>
    <property type="match status" value="1"/>
</dbReference>
<organism evidence="8">
    <name type="scientific">Phaeomonas parva</name>
    <dbReference type="NCBI Taxonomy" id="124430"/>
    <lineage>
        <taxon>Eukaryota</taxon>
        <taxon>Sar</taxon>
        <taxon>Stramenopiles</taxon>
        <taxon>Ochrophyta</taxon>
        <taxon>Pinguiophyceae</taxon>
        <taxon>Pinguiochrysidales</taxon>
        <taxon>Pinguiochrysidaceae</taxon>
        <taxon>Phaeomonas</taxon>
    </lineage>
</organism>
<gene>
    <name evidence="8" type="ORF">PPAR1163_LOCUS15790</name>
</gene>
<evidence type="ECO:0000256" key="5">
    <source>
        <dbReference type="ARBA" id="ARBA00049303"/>
    </source>
</evidence>
<dbReference type="Gene3D" id="3.40.50.150">
    <property type="entry name" value="Vaccinia Virus protein VP39"/>
    <property type="match status" value="1"/>
</dbReference>
<dbReference type="Pfam" id="PF22528">
    <property type="entry name" value="PRMT_C"/>
    <property type="match status" value="1"/>
</dbReference>
<reference evidence="8" key="1">
    <citation type="submission" date="2021-01" db="EMBL/GenBank/DDBJ databases">
        <authorList>
            <person name="Corre E."/>
            <person name="Pelletier E."/>
            <person name="Niang G."/>
            <person name="Scheremetjew M."/>
            <person name="Finn R."/>
            <person name="Kale V."/>
            <person name="Holt S."/>
            <person name="Cochrane G."/>
            <person name="Meng A."/>
            <person name="Brown T."/>
            <person name="Cohen L."/>
        </authorList>
    </citation>
    <scope>NUCLEOTIDE SEQUENCE</scope>
    <source>
        <strain evidence="8">CCMP2877</strain>
    </source>
</reference>
<protein>
    <recommendedName>
        <fullName evidence="1">type I protein arginine methyltransferase</fullName>
        <ecNumber evidence="1">2.1.1.319</ecNumber>
    </recommendedName>
</protein>
<dbReference type="AlphaFoldDB" id="A0A7S1XT92"/>
<evidence type="ECO:0000256" key="1">
    <source>
        <dbReference type="ARBA" id="ARBA00011925"/>
    </source>
</evidence>
<dbReference type="PANTHER" id="PTHR11006:SF68">
    <property type="entry name" value="PROTEIN ARGININE N-METHYLTRANSFERASE PRMT10"/>
    <property type="match status" value="1"/>
</dbReference>
<evidence type="ECO:0000259" key="7">
    <source>
        <dbReference type="Pfam" id="PF22528"/>
    </source>
</evidence>
<dbReference type="GO" id="GO:0032259">
    <property type="term" value="P:methylation"/>
    <property type="evidence" value="ECO:0007669"/>
    <property type="project" value="UniProtKB-KW"/>
</dbReference>
<sequence length="331" mass="37098">MKNAEYVRDKVVLDVGTGTGILAIWAAKAGAKKVYAVEYTDMAKYAERLVKANKVENIVTVIKTSVEELELPEKVDIIVSEWMGYFLLRESMLDSVLVARDNHLKEDGIMMPSHATMYLAPITYEEDRSTKYQEYMSSMHEWYDFQGEMQQDYGVTVDCLTADFEKEQRHYFMLTGLWSELQPEHVRGTPQVVKHLDLRTCSLEDVKGVDMTPFAFNDLNPAGPGEPARISGFAGWFTTDFVVPGCEDIAEDGGVVVLDTSPAGGYTHWGQQVFYLPSALDVANGQGLSGEIRMMRQKENKRLYNVGMKFAVHAGDAPSFSGGEETVWELP</sequence>
<evidence type="ECO:0000256" key="6">
    <source>
        <dbReference type="PROSITE-ProRule" id="PRU01015"/>
    </source>
</evidence>
<dbReference type="GO" id="GO:0042054">
    <property type="term" value="F:histone methyltransferase activity"/>
    <property type="evidence" value="ECO:0007669"/>
    <property type="project" value="TreeGrafter"/>
</dbReference>
<dbReference type="GO" id="GO:0035242">
    <property type="term" value="F:protein-arginine omega-N asymmetric methyltransferase activity"/>
    <property type="evidence" value="ECO:0007669"/>
    <property type="project" value="UniProtKB-EC"/>
</dbReference>
<dbReference type="PANTHER" id="PTHR11006">
    <property type="entry name" value="PROTEIN ARGININE N-METHYLTRANSFERASE"/>
    <property type="match status" value="1"/>
</dbReference>
<keyword evidence="4 6" id="KW-0949">S-adenosyl-L-methionine</keyword>
<proteinExistence type="predicted"/>
<dbReference type="GO" id="GO:0005634">
    <property type="term" value="C:nucleus"/>
    <property type="evidence" value="ECO:0007669"/>
    <property type="project" value="TreeGrafter"/>
</dbReference>
<dbReference type="EMBL" id="HBGJ01024664">
    <property type="protein sequence ID" value="CAD9257418.1"/>
    <property type="molecule type" value="Transcribed_RNA"/>
</dbReference>
<dbReference type="InterPro" id="IPR029063">
    <property type="entry name" value="SAM-dependent_MTases_sf"/>
</dbReference>
<keyword evidence="2 6" id="KW-0489">Methyltransferase</keyword>
<evidence type="ECO:0000256" key="2">
    <source>
        <dbReference type="ARBA" id="ARBA00022603"/>
    </source>
</evidence>
<dbReference type="SUPFAM" id="SSF53335">
    <property type="entry name" value="S-adenosyl-L-methionine-dependent methyltransferases"/>
    <property type="match status" value="1"/>
</dbReference>
<dbReference type="InterPro" id="IPR055135">
    <property type="entry name" value="PRMT_dom"/>
</dbReference>
<dbReference type="CDD" id="cd02440">
    <property type="entry name" value="AdoMet_MTases"/>
    <property type="match status" value="1"/>
</dbReference>
<keyword evidence="3 6" id="KW-0808">Transferase</keyword>
<comment type="catalytic activity">
    <reaction evidence="5">
        <text>L-arginyl-[protein] + S-adenosyl-L-methionine = N(omega)-methyl-L-arginyl-[protein] + S-adenosyl-L-homocysteine + H(+)</text>
        <dbReference type="Rhea" id="RHEA:48100"/>
        <dbReference type="Rhea" id="RHEA-COMP:10532"/>
        <dbReference type="Rhea" id="RHEA-COMP:11990"/>
        <dbReference type="ChEBI" id="CHEBI:15378"/>
        <dbReference type="ChEBI" id="CHEBI:29965"/>
        <dbReference type="ChEBI" id="CHEBI:57856"/>
        <dbReference type="ChEBI" id="CHEBI:59789"/>
        <dbReference type="ChEBI" id="CHEBI:65280"/>
    </reaction>
    <physiologicalReaction direction="left-to-right" evidence="5">
        <dbReference type="Rhea" id="RHEA:48101"/>
    </physiologicalReaction>
</comment>
<dbReference type="PROSITE" id="PS51678">
    <property type="entry name" value="SAM_MT_PRMT"/>
    <property type="match status" value="1"/>
</dbReference>
<evidence type="ECO:0000313" key="8">
    <source>
        <dbReference type="EMBL" id="CAD9257418.1"/>
    </source>
</evidence>
<evidence type="ECO:0000256" key="3">
    <source>
        <dbReference type="ARBA" id="ARBA00022679"/>
    </source>
</evidence>